<dbReference type="GO" id="GO:0007015">
    <property type="term" value="P:actin filament organization"/>
    <property type="evidence" value="ECO:0007669"/>
    <property type="project" value="InterPro"/>
</dbReference>
<proteinExistence type="predicted"/>
<evidence type="ECO:0000256" key="1">
    <source>
        <dbReference type="SAM" id="MobiDB-lite"/>
    </source>
</evidence>
<feature type="region of interest" description="Disordered" evidence="1">
    <location>
        <begin position="1"/>
        <end position="27"/>
    </location>
</feature>
<feature type="compositionally biased region" description="Basic and acidic residues" evidence="1">
    <location>
        <begin position="845"/>
        <end position="856"/>
    </location>
</feature>
<evidence type="ECO:0000313" key="2">
    <source>
        <dbReference type="EMBL" id="KFH62194.1"/>
    </source>
</evidence>
<feature type="compositionally biased region" description="Polar residues" evidence="1">
    <location>
        <begin position="783"/>
        <end position="796"/>
    </location>
</feature>
<dbReference type="Proteomes" id="UP000243308">
    <property type="component" value="Unassembled WGS sequence"/>
</dbReference>
<feature type="region of interest" description="Disordered" evidence="1">
    <location>
        <begin position="87"/>
        <end position="158"/>
    </location>
</feature>
<feature type="compositionally biased region" description="Basic and acidic residues" evidence="1">
    <location>
        <begin position="673"/>
        <end position="718"/>
    </location>
</feature>
<feature type="compositionally biased region" description="Basic and acidic residues" evidence="1">
    <location>
        <begin position="119"/>
        <end position="137"/>
    </location>
</feature>
<dbReference type="GO" id="GO:0051015">
    <property type="term" value="F:actin filament binding"/>
    <property type="evidence" value="ECO:0007669"/>
    <property type="project" value="TreeGrafter"/>
</dbReference>
<dbReference type="InterPro" id="IPR028994">
    <property type="entry name" value="Integrin_alpha_N"/>
</dbReference>
<dbReference type="GO" id="GO:1904262">
    <property type="term" value="P:negative regulation of TORC1 signaling"/>
    <property type="evidence" value="ECO:0007669"/>
    <property type="project" value="TreeGrafter"/>
</dbReference>
<sequence>MDNDDNHHRPPVLLQSDDHDHGSRRSSQHLLTALALHANEESGHVHSQTCQDSCPVQDIYTELSYSRFSKGARTNLFGLVVVKELSKSTPPLASRPPSPQSRGTPVPKPTENIEPSQDTAKESDSPVLTKEQREASADHSGATEPTPEATGALPAQESAASLTRTKTSIFTASGSLAFRHLPARYVLVAAGSVVKCFLGLEESFEFTVCGPANQEIVSMDAFERVDDRGCQLVVTVAIAKAEEPSQFEIRCYGANTFGKSIKELILGLPNSNDIQTTPVSWAPTKITHAPLDDDPFEMAILVGGSDSCVHFYLQDESSGVYSEKPIESYFSVLSSFPYCEYCVLSLTIKDYPTYRVVAAGTQNGTLNVGIIPRDPATLKLDRANAKSHTIVLFAPITTLTIFTSRVQTHNSSPSQDSPSLEGIHLLVTCAIEQVWVYSNIDTHGLLKRTDLAECSYHDSILAAHVMDADWDGQNELLIGTYGRQLMVFKGLSSGQLPYSNAAYASSHASHLNQQLLHHHHNSQHETRDHIEHRRYYGMTWNRRFASPVYGISSADLNDDGLEELIITTLNGVSFFVPDPITAKRRLSQAIERMKEIEEMKLTLERLRASNHELFEQQRIREEQELQRLQEEQERQRVQEEEERKRLIEEALQRQQQLEEEKERERRALEEKMQEIEREREEERKREIEQEEARVEAEAQEQHQLEHVKDTQASEKAGDLEDVGGNGVEQEAADEPEEGQHDQAQSEQDLEHEQPNSDLEPKDDDAEPSQTGVEEPKLVELTMEPNSVQEQEATKNVETVEDGGDGKQEEDNEELLVKDEDKVPDKDAEHPKRSAEPSAEPSADIHSQDQDQDHSQDNDQVASVLAP</sequence>
<dbReference type="SUPFAM" id="SSF69318">
    <property type="entry name" value="Integrin alpha N-terminal domain"/>
    <property type="match status" value="1"/>
</dbReference>
<feature type="compositionally biased region" description="Basic and acidic residues" evidence="1">
    <location>
        <begin position="803"/>
        <end position="834"/>
    </location>
</feature>
<organism evidence="2 3">
    <name type="scientific">Podila verticillata NRRL 6337</name>
    <dbReference type="NCBI Taxonomy" id="1069443"/>
    <lineage>
        <taxon>Eukaryota</taxon>
        <taxon>Fungi</taxon>
        <taxon>Fungi incertae sedis</taxon>
        <taxon>Mucoromycota</taxon>
        <taxon>Mortierellomycotina</taxon>
        <taxon>Mortierellomycetes</taxon>
        <taxon>Mortierellales</taxon>
        <taxon>Mortierellaceae</taxon>
        <taxon>Podila</taxon>
    </lineage>
</organism>
<dbReference type="AlphaFoldDB" id="A0A086TJR7"/>
<protein>
    <submittedName>
        <fullName evidence="2">Uncharacterized protein</fullName>
    </submittedName>
</protein>
<keyword evidence="3" id="KW-1185">Reference proteome</keyword>
<dbReference type="EMBL" id="KN042433">
    <property type="protein sequence ID" value="KFH62194.1"/>
    <property type="molecule type" value="Genomic_DNA"/>
</dbReference>
<gene>
    <name evidence="2" type="ORF">MVEG_11832</name>
</gene>
<dbReference type="GO" id="GO:0015629">
    <property type="term" value="C:actin cytoskeleton"/>
    <property type="evidence" value="ECO:0007669"/>
    <property type="project" value="InterPro"/>
</dbReference>
<dbReference type="OrthoDB" id="10267127at2759"/>
<name>A0A086TJR7_9FUNG</name>
<dbReference type="InterPro" id="IPR029982">
    <property type="entry name" value="Kptn"/>
</dbReference>
<feature type="region of interest" description="Disordered" evidence="1">
    <location>
        <begin position="673"/>
        <end position="866"/>
    </location>
</feature>
<dbReference type="PANTHER" id="PTHR15435">
    <property type="entry name" value="KICSTOR COMPLEX PROTEIN KAPTIN"/>
    <property type="match status" value="1"/>
</dbReference>
<dbReference type="PANTHER" id="PTHR15435:SF2">
    <property type="entry name" value="KICSTOR COMPLEX PROTEIN KAPTIN"/>
    <property type="match status" value="1"/>
</dbReference>
<evidence type="ECO:0000313" key="3">
    <source>
        <dbReference type="Proteomes" id="UP000243308"/>
    </source>
</evidence>
<accession>A0A086TJR7</accession>
<reference evidence="2 3" key="1">
    <citation type="submission" date="2011-02" db="EMBL/GenBank/DDBJ databases">
        <title>The Genome Sequence of Mortierella verticillata NRRL 6337.</title>
        <authorList>
            <consortium name="The Broad Institute Genome Sequencing Platform"/>
            <person name="Russ C."/>
            <person name="Cuomo C."/>
            <person name="Burger G."/>
            <person name="Gray M.W."/>
            <person name="Holland P.W.H."/>
            <person name="King N."/>
            <person name="Lang F.B.F."/>
            <person name="Roger A.J."/>
            <person name="Ruiz-Trillo I."/>
            <person name="Young S.K."/>
            <person name="Zeng Q."/>
            <person name="Gargeya S."/>
            <person name="Alvarado L."/>
            <person name="Berlin A."/>
            <person name="Chapman S.B."/>
            <person name="Chen Z."/>
            <person name="Freedman E."/>
            <person name="Gellesch M."/>
            <person name="Goldberg J."/>
            <person name="Griggs A."/>
            <person name="Gujja S."/>
            <person name="Heilman E."/>
            <person name="Heiman D."/>
            <person name="Howarth C."/>
            <person name="Mehta T."/>
            <person name="Neiman D."/>
            <person name="Pearson M."/>
            <person name="Roberts A."/>
            <person name="Saif S."/>
            <person name="Shea T."/>
            <person name="Shenoy N."/>
            <person name="Sisk P."/>
            <person name="Stolte C."/>
            <person name="Sykes S."/>
            <person name="White J."/>
            <person name="Yandava C."/>
            <person name="Haas B."/>
            <person name="Nusbaum C."/>
            <person name="Birren B."/>
        </authorList>
    </citation>
    <scope>NUCLEOTIDE SEQUENCE [LARGE SCALE GENOMIC DNA]</scope>
    <source>
        <strain evidence="2 3">NRRL 6337</strain>
    </source>
</reference>
<dbReference type="GO" id="GO:0034198">
    <property type="term" value="P:cellular response to amino acid starvation"/>
    <property type="evidence" value="ECO:0007669"/>
    <property type="project" value="TreeGrafter"/>
</dbReference>